<dbReference type="InterPro" id="IPR003680">
    <property type="entry name" value="Flavodoxin_fold"/>
</dbReference>
<evidence type="ECO:0000256" key="1">
    <source>
        <dbReference type="ARBA" id="ARBA00006252"/>
    </source>
</evidence>
<dbReference type="GO" id="GO:0005829">
    <property type="term" value="C:cytosol"/>
    <property type="evidence" value="ECO:0007669"/>
    <property type="project" value="TreeGrafter"/>
</dbReference>
<dbReference type="EMBL" id="AKBN01000689">
    <property type="protein sequence ID" value="KFA02005.1"/>
    <property type="molecule type" value="Genomic_DNA"/>
</dbReference>
<organism evidence="3">
    <name type="scientific">Xanthomonas vasicola pv. vasculorum NCPPB 890</name>
    <dbReference type="NCBI Taxonomy" id="1184265"/>
    <lineage>
        <taxon>Bacteria</taxon>
        <taxon>Pseudomonadati</taxon>
        <taxon>Pseudomonadota</taxon>
        <taxon>Gammaproteobacteria</taxon>
        <taxon>Lysobacterales</taxon>
        <taxon>Lysobacteraceae</taxon>
        <taxon>Xanthomonas</taxon>
    </lineage>
</organism>
<comment type="caution">
    <text evidence="3">The sequence shown here is derived from an EMBL/GenBank/DDBJ whole genome shotgun (WGS) entry which is preliminary data.</text>
</comment>
<dbReference type="AlphaFoldDB" id="A0A836ZSV2"/>
<dbReference type="GO" id="GO:0003955">
    <property type="term" value="F:NAD(P)H dehydrogenase (quinone) activity"/>
    <property type="evidence" value="ECO:0007669"/>
    <property type="project" value="TreeGrafter"/>
</dbReference>
<gene>
    <name evidence="3" type="ORF">A11K_0112220</name>
</gene>
<dbReference type="SUPFAM" id="SSF52218">
    <property type="entry name" value="Flavoproteins"/>
    <property type="match status" value="1"/>
</dbReference>
<reference evidence="3" key="1">
    <citation type="submission" date="2012-05" db="EMBL/GenBank/DDBJ databases">
        <authorList>
            <person name="Studholme D.J."/>
            <person name="Wasukira A."/>
            <person name="Grant M."/>
        </authorList>
    </citation>
    <scope>NUCLEOTIDE SEQUENCE [LARGE SCALE GENOMIC DNA]</scope>
    <source>
        <strain evidence="3">NCPPB 890</strain>
    </source>
</reference>
<protein>
    <submittedName>
        <fullName evidence="3">NAD(P)H dehydrogenase</fullName>
    </submittedName>
</protein>
<proteinExistence type="inferred from homology"/>
<accession>A0A836ZSV2</accession>
<dbReference type="InterPro" id="IPR029039">
    <property type="entry name" value="Flavoprotein-like_sf"/>
</dbReference>
<evidence type="ECO:0000256" key="2">
    <source>
        <dbReference type="ARBA" id="ARBA00023002"/>
    </source>
</evidence>
<keyword evidence="2" id="KW-0560">Oxidoreductase</keyword>
<dbReference type="PANTHER" id="PTHR10204">
    <property type="entry name" value="NAD P H OXIDOREDUCTASE-RELATED"/>
    <property type="match status" value="1"/>
</dbReference>
<sequence length="107" mass="11541">MQLHRGQHGAGQRSLTHAIAAQVSAGLEEAAADHAVELADLAQEGFDPRFTQADVALFQQQPAPPPDVAAEHARLDGADALLLVFPIYWCLFPALLKGRIDRMFTLG</sequence>
<evidence type="ECO:0000313" key="3">
    <source>
        <dbReference type="EMBL" id="KFA02005.1"/>
    </source>
</evidence>
<comment type="similarity">
    <text evidence="1">Belongs to the NAD(P)H dehydrogenase (quinone) family.</text>
</comment>
<dbReference type="InterPro" id="IPR051545">
    <property type="entry name" value="NAD(P)H_dehydrogenase_qn"/>
</dbReference>
<dbReference type="Pfam" id="PF02525">
    <property type="entry name" value="Flavodoxin_2"/>
    <property type="match status" value="1"/>
</dbReference>
<name>A0A836ZSV2_XANVA</name>
<dbReference type="PANTHER" id="PTHR10204:SF34">
    <property type="entry name" value="NAD(P)H DEHYDROGENASE [QUINONE] 1 ISOFORM 1"/>
    <property type="match status" value="1"/>
</dbReference>
<dbReference type="Gene3D" id="3.40.50.360">
    <property type="match status" value="1"/>
</dbReference>